<dbReference type="InterPro" id="IPR013824">
    <property type="entry name" value="Topo_IA_cen_sub1"/>
</dbReference>
<dbReference type="InterPro" id="IPR013825">
    <property type="entry name" value="Topo_IA_cen_sub2"/>
</dbReference>
<dbReference type="NCBIfam" id="NF005829">
    <property type="entry name" value="PRK07726.1"/>
    <property type="match status" value="1"/>
</dbReference>
<dbReference type="PANTHER" id="PTHR11390:SF21">
    <property type="entry name" value="DNA TOPOISOMERASE 3-ALPHA"/>
    <property type="match status" value="1"/>
</dbReference>
<dbReference type="InterPro" id="IPR000380">
    <property type="entry name" value="Topo_IA"/>
</dbReference>
<evidence type="ECO:0000313" key="15">
    <source>
        <dbReference type="Proteomes" id="UP000006552"/>
    </source>
</evidence>
<organism evidence="14 15">
    <name type="scientific">Aromatoleum aromaticum (strain DSM 19018 / LMG 30748 / EbN1)</name>
    <name type="common">Azoarcus sp. (strain EbN1)</name>
    <dbReference type="NCBI Taxonomy" id="76114"/>
    <lineage>
        <taxon>Bacteria</taxon>
        <taxon>Pseudomonadati</taxon>
        <taxon>Pseudomonadota</taxon>
        <taxon>Betaproteobacteria</taxon>
        <taxon>Rhodocyclales</taxon>
        <taxon>Rhodocyclaceae</taxon>
        <taxon>Aromatoleum</taxon>
    </lineage>
</organism>
<dbReference type="SMART" id="SM00437">
    <property type="entry name" value="TOP1Ac"/>
    <property type="match status" value="1"/>
</dbReference>
<dbReference type="SUPFAM" id="SSF56712">
    <property type="entry name" value="Prokaryotic type I DNA topoisomerase"/>
    <property type="match status" value="1"/>
</dbReference>
<dbReference type="HOGENOM" id="CLU_002929_5_2_4"/>
<dbReference type="PRINTS" id="PR00417">
    <property type="entry name" value="PRTPISMRASEI"/>
</dbReference>
<dbReference type="RefSeq" id="WP_011254828.1">
    <property type="nucleotide sequence ID" value="NC_006823.1"/>
</dbReference>
<dbReference type="Pfam" id="PF01131">
    <property type="entry name" value="Topoisom_bac"/>
    <property type="match status" value="1"/>
</dbReference>
<dbReference type="Gene3D" id="1.10.290.10">
    <property type="entry name" value="Topoisomerase I, domain 4"/>
    <property type="match status" value="1"/>
</dbReference>
<keyword evidence="5" id="KW-0799">Topoisomerase</keyword>
<keyword evidence="7" id="KW-0413">Isomerase</keyword>
<comment type="similarity">
    <text evidence="2">Belongs to the type IA topoisomerase family.</text>
</comment>
<sequence>MRLYIAEKPSLGKAIAENLPGVKSRDDGFIRVGTDVVTWAHGHILELAPPEAYNPAWKSWNTAVNVLPYPIECFKLLPKPDSKAQLRVIQSLLSQATEVVNAGDPDREGQMLIDEILESSAWKGPTLRLLINATDPVTVKKALSSMRPNSEFFNLYQAAKCRSEADWIIGMNLTVAATKLLANDELVSVGRVQTPTLALVVRRDEAIEKFGARPFFSLEVTLETPQGPIVLTYNPSDESKRIWSEVDAKRIVEEVKQRQSVTVTVTTGIKKESPPRLFMLRTFQGECNSRYGWSASKALELAQSLYDSKHQLASYPRTDCEYMPAGQANDALTIAQHIVKQTSFTAFAPLLSLAVPRASIYDSSKVTEHHALTPTVKSADFKTLTADEQKAWLLLAERFLMSLLPSHQIEETVVSFSHGEIEFSAKGEVSLNMAQSWRALAPHTYKPLPQVADGATLQMAGLRVVKGKTTPPKRYTEKTLLDDMSSVAKYVEDPKLKAILKETSGIGTAATQAKIIETLKERGYVAVKNRELISTPFGRAVVHGLPERLTDPCLTALWEDALGLIAAGGMKPGDYMLRVRGMCKQLVDDVRDSVGKKAIVGDKELVKNKRAKLLEQRRSQQSSSRASATAGLPL</sequence>
<keyword evidence="6" id="KW-0238">DNA-binding</keyword>
<dbReference type="GO" id="GO:0006281">
    <property type="term" value="P:DNA repair"/>
    <property type="evidence" value="ECO:0007669"/>
    <property type="project" value="TreeGrafter"/>
</dbReference>
<evidence type="ECO:0000256" key="11">
    <source>
        <dbReference type="ARBA" id="ARBA00032877"/>
    </source>
</evidence>
<dbReference type="GO" id="GO:0006310">
    <property type="term" value="P:DNA recombination"/>
    <property type="evidence" value="ECO:0007669"/>
    <property type="project" value="TreeGrafter"/>
</dbReference>
<dbReference type="NCBIfam" id="TIGR01056">
    <property type="entry name" value="topB"/>
    <property type="match status" value="1"/>
</dbReference>
<dbReference type="Pfam" id="PF01751">
    <property type="entry name" value="Toprim"/>
    <property type="match status" value="1"/>
</dbReference>
<protein>
    <recommendedName>
        <fullName evidence="3">DNA topoisomerase</fullName>
        <ecNumber evidence="3">5.6.2.1</ecNumber>
    </recommendedName>
    <alternativeName>
        <fullName evidence="11">Omega-protein</fullName>
    </alternativeName>
    <alternativeName>
        <fullName evidence="10">Relaxing enzyme</fullName>
    </alternativeName>
    <alternativeName>
        <fullName evidence="8">Swivelase</fullName>
    </alternativeName>
    <alternativeName>
        <fullName evidence="9">Untwisting enzyme</fullName>
    </alternativeName>
</protein>
<evidence type="ECO:0000256" key="3">
    <source>
        <dbReference type="ARBA" id="ARBA00012891"/>
    </source>
</evidence>
<evidence type="ECO:0000259" key="13">
    <source>
        <dbReference type="PROSITE" id="PS52039"/>
    </source>
</evidence>
<evidence type="ECO:0000256" key="7">
    <source>
        <dbReference type="ARBA" id="ARBA00023235"/>
    </source>
</evidence>
<feature type="region of interest" description="Disordered" evidence="12">
    <location>
        <begin position="611"/>
        <end position="634"/>
    </location>
</feature>
<dbReference type="GO" id="GO:0003677">
    <property type="term" value="F:DNA binding"/>
    <property type="evidence" value="ECO:0007669"/>
    <property type="project" value="UniProtKB-KW"/>
</dbReference>
<evidence type="ECO:0000256" key="6">
    <source>
        <dbReference type="ARBA" id="ARBA00023125"/>
    </source>
</evidence>
<evidence type="ECO:0000256" key="1">
    <source>
        <dbReference type="ARBA" id="ARBA00000213"/>
    </source>
</evidence>
<dbReference type="Gene3D" id="3.40.50.140">
    <property type="match status" value="1"/>
</dbReference>
<dbReference type="Gene3D" id="2.70.20.10">
    <property type="entry name" value="Topoisomerase I, domain 3"/>
    <property type="match status" value="1"/>
</dbReference>
<evidence type="ECO:0000256" key="4">
    <source>
        <dbReference type="ARBA" id="ARBA00022723"/>
    </source>
</evidence>
<dbReference type="GO" id="GO:0043597">
    <property type="term" value="C:cytoplasmic replication fork"/>
    <property type="evidence" value="ECO:0007669"/>
    <property type="project" value="TreeGrafter"/>
</dbReference>
<dbReference type="InterPro" id="IPR023405">
    <property type="entry name" value="Topo_IA_core_domain"/>
</dbReference>
<dbReference type="EC" id="5.6.2.1" evidence="3"/>
<proteinExistence type="inferred from homology"/>
<comment type="catalytic activity">
    <reaction evidence="1">
        <text>ATP-independent breakage of single-stranded DNA, followed by passage and rejoining.</text>
        <dbReference type="EC" id="5.6.2.1"/>
    </reaction>
</comment>
<dbReference type="InterPro" id="IPR006171">
    <property type="entry name" value="TOPRIM_dom"/>
</dbReference>
<dbReference type="SMART" id="SM00493">
    <property type="entry name" value="TOPRIM"/>
    <property type="match status" value="1"/>
</dbReference>
<dbReference type="InterPro" id="IPR005738">
    <property type="entry name" value="TopoIII"/>
</dbReference>
<dbReference type="GO" id="GO:0003917">
    <property type="term" value="F:DNA topoisomerase type I (single strand cut, ATP-independent) activity"/>
    <property type="evidence" value="ECO:0007669"/>
    <property type="project" value="UniProtKB-EC"/>
</dbReference>
<accession>Q5NX65</accession>
<dbReference type="SMART" id="SM00436">
    <property type="entry name" value="TOP1Bc"/>
    <property type="match status" value="1"/>
</dbReference>
<name>Q5NX65_AROAE</name>
<dbReference type="OrthoDB" id="9803554at2"/>
<dbReference type="InterPro" id="IPR034144">
    <property type="entry name" value="TOPRIM_TopoIII"/>
</dbReference>
<evidence type="ECO:0000256" key="2">
    <source>
        <dbReference type="ARBA" id="ARBA00009446"/>
    </source>
</evidence>
<dbReference type="PANTHER" id="PTHR11390">
    <property type="entry name" value="PROKARYOTIC DNA TOPOISOMERASE"/>
    <property type="match status" value="1"/>
</dbReference>
<dbReference type="Proteomes" id="UP000006552">
    <property type="component" value="Plasmid 1"/>
</dbReference>
<dbReference type="InterPro" id="IPR013497">
    <property type="entry name" value="Topo_IA_cen"/>
</dbReference>
<evidence type="ECO:0000256" key="9">
    <source>
        <dbReference type="ARBA" id="ARBA00031985"/>
    </source>
</evidence>
<evidence type="ECO:0000256" key="5">
    <source>
        <dbReference type="ARBA" id="ARBA00023029"/>
    </source>
</evidence>
<evidence type="ECO:0000313" key="14">
    <source>
        <dbReference type="EMBL" id="CAI10349.1"/>
    </source>
</evidence>
<dbReference type="CDD" id="cd00186">
    <property type="entry name" value="TOP1Ac"/>
    <property type="match status" value="1"/>
</dbReference>
<dbReference type="Gene3D" id="1.10.460.10">
    <property type="entry name" value="Topoisomerase I, domain 2"/>
    <property type="match status" value="1"/>
</dbReference>
<dbReference type="KEGG" id="eba:p1B145"/>
<reference evidence="14 15" key="1">
    <citation type="journal article" date="2005" name="Arch. Microbiol.">
        <title>The genome sequence of an anaerobic aromatic-degrading denitrifying bacterium, strain EbN1.</title>
        <authorList>
            <person name="Rabus R."/>
            <person name="Kube M."/>
            <person name="Heider J."/>
            <person name="Beck A."/>
            <person name="Heitmann K."/>
            <person name="Widdel F."/>
            <person name="Reinhardt R."/>
        </authorList>
    </citation>
    <scope>NUCLEOTIDE SEQUENCE [LARGE SCALE GENOMIC DNA]</scope>
    <source>
        <strain evidence="14 15">EbN1</strain>
        <plasmid evidence="15">Plasmid pAzo1</plasmid>
    </source>
</reference>
<dbReference type="GO" id="GO:0006265">
    <property type="term" value="P:DNA topological change"/>
    <property type="evidence" value="ECO:0007669"/>
    <property type="project" value="InterPro"/>
</dbReference>
<keyword evidence="14" id="KW-0614">Plasmid</keyword>
<gene>
    <name evidence="14" type="primary">topA</name>
    <name evidence="14" type="ORF">p1B145</name>
</gene>
<dbReference type="EMBL" id="CR555307">
    <property type="protein sequence ID" value="CAI10349.1"/>
    <property type="molecule type" value="Genomic_DNA"/>
</dbReference>
<dbReference type="InterPro" id="IPR003601">
    <property type="entry name" value="Topo_IA_2"/>
</dbReference>
<keyword evidence="15" id="KW-1185">Reference proteome</keyword>
<dbReference type="GO" id="GO:0046872">
    <property type="term" value="F:metal ion binding"/>
    <property type="evidence" value="ECO:0007669"/>
    <property type="project" value="UniProtKB-KW"/>
</dbReference>
<dbReference type="InterPro" id="IPR013826">
    <property type="entry name" value="Topo_IA_cen_sub3"/>
</dbReference>
<feature type="domain" description="Topo IA-type catalytic" evidence="13">
    <location>
        <begin position="152"/>
        <end position="587"/>
    </location>
</feature>
<evidence type="ECO:0000256" key="8">
    <source>
        <dbReference type="ARBA" id="ARBA00030003"/>
    </source>
</evidence>
<dbReference type="CDD" id="cd03362">
    <property type="entry name" value="TOPRIM_TopoIA_TopoIII"/>
    <property type="match status" value="1"/>
</dbReference>
<feature type="compositionally biased region" description="Low complexity" evidence="12">
    <location>
        <begin position="619"/>
        <end position="634"/>
    </location>
</feature>
<dbReference type="PROSITE" id="PS52039">
    <property type="entry name" value="TOPO_IA_2"/>
    <property type="match status" value="1"/>
</dbReference>
<evidence type="ECO:0000256" key="10">
    <source>
        <dbReference type="ARBA" id="ARBA00032235"/>
    </source>
</evidence>
<evidence type="ECO:0000256" key="12">
    <source>
        <dbReference type="SAM" id="MobiDB-lite"/>
    </source>
</evidence>
<keyword evidence="4" id="KW-0479">Metal-binding</keyword>
<dbReference type="AlphaFoldDB" id="Q5NX65"/>
<dbReference type="InterPro" id="IPR003602">
    <property type="entry name" value="Topo_IA_DNA-bd_dom"/>
</dbReference>
<geneLocation type="plasmid" evidence="15">
    <name>pAzo1</name>
</geneLocation>